<evidence type="ECO:0000256" key="5">
    <source>
        <dbReference type="ARBA" id="ARBA00022927"/>
    </source>
</evidence>
<evidence type="ECO:0000256" key="7">
    <source>
        <dbReference type="ARBA" id="ARBA00023010"/>
    </source>
</evidence>
<organism evidence="10 11">
    <name type="scientific">Shimazuella alba</name>
    <dbReference type="NCBI Taxonomy" id="2690964"/>
    <lineage>
        <taxon>Bacteria</taxon>
        <taxon>Bacillati</taxon>
        <taxon>Bacillota</taxon>
        <taxon>Bacilli</taxon>
        <taxon>Bacillales</taxon>
        <taxon>Thermoactinomycetaceae</taxon>
        <taxon>Shimazuella</taxon>
    </lineage>
</organism>
<dbReference type="Proteomes" id="UP000430692">
    <property type="component" value="Unassembled WGS sequence"/>
</dbReference>
<keyword evidence="3 9" id="KW-1003">Cell membrane</keyword>
<comment type="similarity">
    <text evidence="9">Belongs to the SecE/SEC61-gamma family.</text>
</comment>
<dbReference type="InterPro" id="IPR005807">
    <property type="entry name" value="SecE_bac"/>
</dbReference>
<dbReference type="InterPro" id="IPR001901">
    <property type="entry name" value="Translocase_SecE/Sec61-g"/>
</dbReference>
<dbReference type="AlphaFoldDB" id="A0A6I4W2V4"/>
<comment type="subunit">
    <text evidence="9">Component of the Sec protein translocase complex. Heterotrimer consisting of SecY, SecE and SecG subunits. The heterotrimers can form oligomers, although 1 heterotrimer is thought to be able to translocate proteins. Interacts with the ribosome. Interacts with SecDF, and other proteins may be involved. Interacts with SecA.</text>
</comment>
<evidence type="ECO:0000256" key="6">
    <source>
        <dbReference type="ARBA" id="ARBA00022989"/>
    </source>
</evidence>
<keyword evidence="5 9" id="KW-0653">Protein transport</keyword>
<evidence type="ECO:0000256" key="9">
    <source>
        <dbReference type="HAMAP-Rule" id="MF_00422"/>
    </source>
</evidence>
<evidence type="ECO:0000313" key="11">
    <source>
        <dbReference type="Proteomes" id="UP000430692"/>
    </source>
</evidence>
<evidence type="ECO:0000256" key="1">
    <source>
        <dbReference type="ARBA" id="ARBA00004370"/>
    </source>
</evidence>
<name>A0A6I4W2V4_9BACL</name>
<dbReference type="InterPro" id="IPR038379">
    <property type="entry name" value="SecE_sf"/>
</dbReference>
<keyword evidence="11" id="KW-1185">Reference proteome</keyword>
<comment type="subcellular location">
    <subcellularLocation>
        <location evidence="9">Cell membrane</location>
        <topology evidence="9">Single-pass membrane protein</topology>
    </subcellularLocation>
    <subcellularLocation>
        <location evidence="1">Membrane</location>
    </subcellularLocation>
</comment>
<dbReference type="GO" id="GO:0008320">
    <property type="term" value="F:protein transmembrane transporter activity"/>
    <property type="evidence" value="ECO:0007669"/>
    <property type="project" value="UniProtKB-UniRule"/>
</dbReference>
<dbReference type="Gene3D" id="1.20.5.1030">
    <property type="entry name" value="Preprotein translocase secy subunit"/>
    <property type="match status" value="1"/>
</dbReference>
<keyword evidence="4 9" id="KW-0812">Transmembrane</keyword>
<evidence type="ECO:0000256" key="3">
    <source>
        <dbReference type="ARBA" id="ARBA00022475"/>
    </source>
</evidence>
<proteinExistence type="inferred from homology"/>
<evidence type="ECO:0000256" key="2">
    <source>
        <dbReference type="ARBA" id="ARBA00022448"/>
    </source>
</evidence>
<evidence type="ECO:0000256" key="8">
    <source>
        <dbReference type="ARBA" id="ARBA00023136"/>
    </source>
</evidence>
<keyword evidence="2 9" id="KW-0813">Transport</keyword>
<reference evidence="10 11" key="1">
    <citation type="submission" date="2019-12" db="EMBL/GenBank/DDBJ databases">
        <title>Whole-genome analyses of novel actinobacteria.</title>
        <authorList>
            <person name="Sahin N."/>
            <person name="Saygin H."/>
        </authorList>
    </citation>
    <scope>NUCLEOTIDE SEQUENCE [LARGE SCALE GENOMIC DNA]</scope>
    <source>
        <strain evidence="10 11">KC615</strain>
    </source>
</reference>
<dbReference type="GO" id="GO:0065002">
    <property type="term" value="P:intracellular protein transmembrane transport"/>
    <property type="evidence" value="ECO:0007669"/>
    <property type="project" value="UniProtKB-UniRule"/>
</dbReference>
<dbReference type="RefSeq" id="WP_160801944.1">
    <property type="nucleotide sequence ID" value="NZ_WUUL01000008.1"/>
</dbReference>
<keyword evidence="8 9" id="KW-0472">Membrane</keyword>
<dbReference type="GO" id="GO:0005886">
    <property type="term" value="C:plasma membrane"/>
    <property type="evidence" value="ECO:0007669"/>
    <property type="project" value="UniProtKB-SubCell"/>
</dbReference>
<evidence type="ECO:0000313" key="10">
    <source>
        <dbReference type="EMBL" id="MXQ54592.1"/>
    </source>
</evidence>
<dbReference type="GO" id="GO:0043952">
    <property type="term" value="P:protein transport by the Sec complex"/>
    <property type="evidence" value="ECO:0007669"/>
    <property type="project" value="UniProtKB-UniRule"/>
</dbReference>
<feature type="transmembrane region" description="Helical" evidence="9">
    <location>
        <begin position="40"/>
        <end position="61"/>
    </location>
</feature>
<gene>
    <name evidence="9 10" type="primary">secE</name>
    <name evidence="10" type="ORF">GSM42_12885</name>
</gene>
<dbReference type="EMBL" id="WUUL01000008">
    <property type="protein sequence ID" value="MXQ54592.1"/>
    <property type="molecule type" value="Genomic_DNA"/>
</dbReference>
<comment type="caution">
    <text evidence="10">The sequence shown here is derived from an EMBL/GenBank/DDBJ whole genome shotgun (WGS) entry which is preliminary data.</text>
</comment>
<protein>
    <recommendedName>
        <fullName evidence="9">Protein translocase subunit SecE</fullName>
    </recommendedName>
</protein>
<accession>A0A6I4W2V4</accession>
<dbReference type="GO" id="GO:0006605">
    <property type="term" value="P:protein targeting"/>
    <property type="evidence" value="ECO:0007669"/>
    <property type="project" value="UniProtKB-UniRule"/>
</dbReference>
<evidence type="ECO:0000256" key="4">
    <source>
        <dbReference type="ARBA" id="ARBA00022692"/>
    </source>
</evidence>
<sequence length="75" mass="8502">MAVLTNIGRGIKRSVSGTTGFFRSSYQEFKKVKWPTRKEMVKYTTVVVAAVVILTIFFFLVDMGIAQLIQLITKK</sequence>
<keyword evidence="6 9" id="KW-1133">Transmembrane helix</keyword>
<dbReference type="GO" id="GO:0009306">
    <property type="term" value="P:protein secretion"/>
    <property type="evidence" value="ECO:0007669"/>
    <property type="project" value="UniProtKB-UniRule"/>
</dbReference>
<dbReference type="PANTHER" id="PTHR33910:SF1">
    <property type="entry name" value="PROTEIN TRANSLOCASE SUBUNIT SECE"/>
    <property type="match status" value="1"/>
</dbReference>
<comment type="function">
    <text evidence="9">Essential subunit of the Sec protein translocation channel SecYEG. Clamps together the 2 halves of SecY. May contact the channel plug during translocation.</text>
</comment>
<keyword evidence="7 9" id="KW-0811">Translocation</keyword>
<dbReference type="HAMAP" id="MF_00422">
    <property type="entry name" value="SecE"/>
    <property type="match status" value="1"/>
</dbReference>
<dbReference type="NCBIfam" id="TIGR00964">
    <property type="entry name" value="secE_bact"/>
    <property type="match status" value="1"/>
</dbReference>
<dbReference type="PANTHER" id="PTHR33910">
    <property type="entry name" value="PROTEIN TRANSLOCASE SUBUNIT SECE"/>
    <property type="match status" value="1"/>
</dbReference>
<dbReference type="Pfam" id="PF00584">
    <property type="entry name" value="SecE"/>
    <property type="match status" value="1"/>
</dbReference>